<gene>
    <name evidence="1" type="ORF">CCS01_15810</name>
</gene>
<comment type="caution">
    <text evidence="1">The sequence shown here is derived from an EMBL/GenBank/DDBJ whole genome shotgun (WGS) entry which is preliminary data.</text>
</comment>
<organism evidence="1 2">
    <name type="scientific">Rhodopila globiformis</name>
    <name type="common">Rhodopseudomonas globiformis</name>
    <dbReference type="NCBI Taxonomy" id="1071"/>
    <lineage>
        <taxon>Bacteria</taxon>
        <taxon>Pseudomonadati</taxon>
        <taxon>Pseudomonadota</taxon>
        <taxon>Alphaproteobacteria</taxon>
        <taxon>Acetobacterales</taxon>
        <taxon>Acetobacteraceae</taxon>
        <taxon>Rhodopila</taxon>
    </lineage>
</organism>
<dbReference type="SUPFAM" id="SSF53448">
    <property type="entry name" value="Nucleotide-diphospho-sugar transferases"/>
    <property type="match status" value="1"/>
</dbReference>
<evidence type="ECO:0000313" key="1">
    <source>
        <dbReference type="EMBL" id="PPQ32305.1"/>
    </source>
</evidence>
<dbReference type="EMBL" id="NHRY01000170">
    <property type="protein sequence ID" value="PPQ32305.1"/>
    <property type="molecule type" value="Genomic_DNA"/>
</dbReference>
<evidence type="ECO:0000313" key="2">
    <source>
        <dbReference type="Proteomes" id="UP000239724"/>
    </source>
</evidence>
<dbReference type="OrthoDB" id="9798250at2"/>
<sequence>MRDTVVVFARAPRLGTVKRRLARDIGDRAALRFHVATLTALLRDLLACRRFDVVLAVTPDRARVRLPVRVRRVPQGRGDLGQRMARALRRYRRVALLGCDIPAAGAADVRAAFRGLGTADAAFGPATDGGYWLIALGPRRPGDLFGATRWSSEYALADTLLQFRHHRVRLLRYLSDVDTTADYHAGGPVR</sequence>
<dbReference type="InterPro" id="IPR029044">
    <property type="entry name" value="Nucleotide-diphossugar_trans"/>
</dbReference>
<dbReference type="Proteomes" id="UP000239724">
    <property type="component" value="Unassembled WGS sequence"/>
</dbReference>
<accession>A0A2S6NCF4</accession>
<dbReference type="NCBIfam" id="TIGR04282">
    <property type="entry name" value="glyco_like_cofC"/>
    <property type="match status" value="1"/>
</dbReference>
<dbReference type="Pfam" id="PF09837">
    <property type="entry name" value="DUF2064"/>
    <property type="match status" value="1"/>
</dbReference>
<keyword evidence="2" id="KW-1185">Reference proteome</keyword>
<dbReference type="PANTHER" id="PTHR36529">
    <property type="entry name" value="SLL1095 PROTEIN"/>
    <property type="match status" value="1"/>
</dbReference>
<dbReference type="Gene3D" id="3.90.550.10">
    <property type="entry name" value="Spore Coat Polysaccharide Biosynthesis Protein SpsA, Chain A"/>
    <property type="match status" value="1"/>
</dbReference>
<evidence type="ECO:0008006" key="3">
    <source>
        <dbReference type="Google" id="ProtNLM"/>
    </source>
</evidence>
<protein>
    <recommendedName>
        <fullName evidence="3">Glycosyltransferase</fullName>
    </recommendedName>
</protein>
<dbReference type="PANTHER" id="PTHR36529:SF1">
    <property type="entry name" value="GLYCOSYLTRANSFERASE"/>
    <property type="match status" value="1"/>
</dbReference>
<name>A0A2S6NCF4_RHOGL</name>
<dbReference type="InterPro" id="IPR018641">
    <property type="entry name" value="Trfase_1_rSAM/seldom-assoc"/>
</dbReference>
<dbReference type="RefSeq" id="WP_104519798.1">
    <property type="nucleotide sequence ID" value="NZ_NHRY01000170.1"/>
</dbReference>
<dbReference type="AlphaFoldDB" id="A0A2S6NCF4"/>
<reference evidence="1 2" key="1">
    <citation type="journal article" date="2018" name="Arch. Microbiol.">
        <title>New insights into the metabolic potential of the phototrophic purple bacterium Rhodopila globiformis DSM 161(T) from its draft genome sequence and evidence for a vanadium-dependent nitrogenase.</title>
        <authorList>
            <person name="Imhoff J.F."/>
            <person name="Rahn T."/>
            <person name="Kunzel S."/>
            <person name="Neulinger S.C."/>
        </authorList>
    </citation>
    <scope>NUCLEOTIDE SEQUENCE [LARGE SCALE GENOMIC DNA]</scope>
    <source>
        <strain evidence="1 2">DSM 161</strain>
    </source>
</reference>
<proteinExistence type="predicted"/>